<accession>A0ABU7E1I6</accession>
<reference evidence="1 2" key="1">
    <citation type="submission" date="2021-06" db="EMBL/GenBank/DDBJ databases">
        <authorList>
            <person name="Palmer J.M."/>
        </authorList>
    </citation>
    <scope>NUCLEOTIDE SEQUENCE [LARGE SCALE GENOMIC DNA]</scope>
    <source>
        <strain evidence="1 2">CL_MEX2019</strain>
        <tissue evidence="1">Muscle</tissue>
    </source>
</reference>
<proteinExistence type="predicted"/>
<organism evidence="1 2">
    <name type="scientific">Characodon lateralis</name>
    <dbReference type="NCBI Taxonomy" id="208331"/>
    <lineage>
        <taxon>Eukaryota</taxon>
        <taxon>Metazoa</taxon>
        <taxon>Chordata</taxon>
        <taxon>Craniata</taxon>
        <taxon>Vertebrata</taxon>
        <taxon>Euteleostomi</taxon>
        <taxon>Actinopterygii</taxon>
        <taxon>Neopterygii</taxon>
        <taxon>Teleostei</taxon>
        <taxon>Neoteleostei</taxon>
        <taxon>Acanthomorphata</taxon>
        <taxon>Ovalentaria</taxon>
        <taxon>Atherinomorphae</taxon>
        <taxon>Cyprinodontiformes</taxon>
        <taxon>Goodeidae</taxon>
        <taxon>Characodon</taxon>
    </lineage>
</organism>
<name>A0ABU7E1I6_9TELE</name>
<keyword evidence="2" id="KW-1185">Reference proteome</keyword>
<dbReference type="Proteomes" id="UP001352852">
    <property type="component" value="Unassembled WGS sequence"/>
</dbReference>
<evidence type="ECO:0000313" key="2">
    <source>
        <dbReference type="Proteomes" id="UP001352852"/>
    </source>
</evidence>
<evidence type="ECO:0000313" key="1">
    <source>
        <dbReference type="EMBL" id="MED6280018.1"/>
    </source>
</evidence>
<gene>
    <name evidence="1" type="ORF">CHARACLAT_006513</name>
</gene>
<dbReference type="EMBL" id="JAHUTJ010041324">
    <property type="protein sequence ID" value="MED6280018.1"/>
    <property type="molecule type" value="Genomic_DNA"/>
</dbReference>
<sequence>MLERTFYTASLLFSALHIHLKLHIQAVLRLGAKDAPIRILWLISDFEFDLLRQMLADFDFLKSCDIKRLNIFLSLHPDVSKHLFTFRADVMSHCVGEQTV</sequence>
<comment type="caution">
    <text evidence="1">The sequence shown here is derived from an EMBL/GenBank/DDBJ whole genome shotgun (WGS) entry which is preliminary data.</text>
</comment>
<protein>
    <submittedName>
        <fullName evidence="1">Uncharacterized protein</fullName>
    </submittedName>
</protein>